<evidence type="ECO:0000313" key="3">
    <source>
        <dbReference type="Proteomes" id="UP000095284"/>
    </source>
</evidence>
<feature type="compositionally biased region" description="Gly residues" evidence="1">
    <location>
        <begin position="91"/>
        <end position="100"/>
    </location>
</feature>
<feature type="transmembrane region" description="Helical" evidence="2">
    <location>
        <begin position="21"/>
        <end position="38"/>
    </location>
</feature>
<sequence>MEVQYKSQVSTEALQYTMKRIAVAIAFFGVLASASPYGQQGGYGGYPQQGGYPPYGGYHHHHHHGHYPREQYQYPENNGVPVYPKSEPGYPGQGYPGQPGQGYQPGPYDNQPSPQPGPYDPYPTKKACPSTEPTSEPSADPSESTVTSSDASESTSATTDVSGSSDSGDVTGVSSVSTSSPNPESSSQTSESSSSTSESPSSTSESSSSTSDSSSPSTGVSGASDSSPVDATSSTTSPEHSSTTEAASESTESSVSPSTPSGATDNGAATATVSTSGSTSHHGEHTGSTHDHSGHTGHHSHSTHAPGHFSTHHPHTFKPFSNDPIELQSQLIAHADSYPFKREITPVGVGNGTAADWKAPAGPLAGLNLSSSDPVSPVWGSPSLPGLDLKALPADTPKCVPDAGEVALTIFNSFGHILPKAPTGRCACPTGKAEVIITKGDVNAHPATYTPDVFSLSAVVAAGRGCPTIEEFEVCLVDGSCCKVETNGFTGFSIYPHCDGTSCKNRLVFQHVNDKIRCDNGKVYSIDQQKADGIYKPLDASYPEVASLSCGKTPKPFSCVDEPKLPAAQICPLPKENNALLLTDIVLGPVGVATGYCLCPETHAFTFAAAQDENWAKHEKPTFIKANAGLSCLGQAPLCACNSVTQQCWQVSNPQPEDIAFVPFCSDSGCWYNFVLNNCGLLAPGCTIIDRKNDKSITKEQFDQVKAQKGALNSAYPLVNTVSCGCDRALKLAQGSCSKTLLAV</sequence>
<keyword evidence="2" id="KW-0812">Transmembrane</keyword>
<organism evidence="3 4">
    <name type="scientific">Bursaphelenchus xylophilus</name>
    <name type="common">Pinewood nematode worm</name>
    <name type="synonym">Aphelenchoides xylophilus</name>
    <dbReference type="NCBI Taxonomy" id="6326"/>
    <lineage>
        <taxon>Eukaryota</taxon>
        <taxon>Metazoa</taxon>
        <taxon>Ecdysozoa</taxon>
        <taxon>Nematoda</taxon>
        <taxon>Chromadorea</taxon>
        <taxon>Rhabditida</taxon>
        <taxon>Tylenchina</taxon>
        <taxon>Tylenchomorpha</taxon>
        <taxon>Aphelenchoidea</taxon>
        <taxon>Aphelenchoididae</taxon>
        <taxon>Bursaphelenchus</taxon>
    </lineage>
</organism>
<dbReference type="WBParaSite" id="BXY_0901400.1">
    <property type="protein sequence ID" value="BXY_0901400.1"/>
    <property type="gene ID" value="BXY_0901400"/>
</dbReference>
<keyword evidence="2" id="KW-1133">Transmembrane helix</keyword>
<feature type="compositionally biased region" description="Low complexity" evidence="1">
    <location>
        <begin position="101"/>
        <end position="112"/>
    </location>
</feature>
<evidence type="ECO:0000256" key="2">
    <source>
        <dbReference type="SAM" id="Phobius"/>
    </source>
</evidence>
<feature type="compositionally biased region" description="Low complexity" evidence="1">
    <location>
        <begin position="142"/>
        <end position="280"/>
    </location>
</feature>
<evidence type="ECO:0000256" key="1">
    <source>
        <dbReference type="SAM" id="MobiDB-lite"/>
    </source>
</evidence>
<evidence type="ECO:0000313" key="4">
    <source>
        <dbReference type="WBParaSite" id="BXY_0901400.1"/>
    </source>
</evidence>
<feature type="compositionally biased region" description="Basic and acidic residues" evidence="1">
    <location>
        <begin position="281"/>
        <end position="294"/>
    </location>
</feature>
<accession>A0A1I7S7M3</accession>
<proteinExistence type="predicted"/>
<feature type="region of interest" description="Disordered" evidence="1">
    <location>
        <begin position="54"/>
        <end position="322"/>
    </location>
</feature>
<reference evidence="4" key="1">
    <citation type="submission" date="2016-11" db="UniProtKB">
        <authorList>
            <consortium name="WormBaseParasite"/>
        </authorList>
    </citation>
    <scope>IDENTIFICATION</scope>
</reference>
<dbReference type="AlphaFoldDB" id="A0A1I7S7M3"/>
<protein>
    <submittedName>
        <fullName evidence="4">DUF1421 domain containing protein</fullName>
    </submittedName>
</protein>
<keyword evidence="2" id="KW-0472">Membrane</keyword>
<dbReference type="Proteomes" id="UP000095284">
    <property type="component" value="Unplaced"/>
</dbReference>
<name>A0A1I7S7M3_BURXY</name>